<dbReference type="Proteomes" id="UP000002195">
    <property type="component" value="Unassembled WGS sequence"/>
</dbReference>
<dbReference type="AlphaFoldDB" id="Q556N1"/>
<accession>Q86JY8</accession>
<dbReference type="KEGG" id="ddi:DDB_G0273931"/>
<keyword evidence="3" id="KW-1185">Reference proteome</keyword>
<dbReference type="GeneID" id="8618764"/>
<sequence>MKCLKKVTRIFQLIQLIEYINVALEFNFINSGNEATIQKFTSQQSLISKFKLCWLVFKGISFTLDPSIGYLFNNFSKMDDIYGIDLYV</sequence>
<evidence type="ECO:0000313" key="1">
    <source>
        <dbReference type="EMBL" id="EAL70399.1"/>
    </source>
</evidence>
<gene>
    <name evidence="2" type="ORF">DDB_G0272574</name>
    <name evidence="1" type="ORF">DDB_G0273931</name>
</gene>
<evidence type="ECO:0000313" key="3">
    <source>
        <dbReference type="Proteomes" id="UP000002195"/>
    </source>
</evidence>
<reference evidence="1 3" key="2">
    <citation type="journal article" date="2005" name="Nature">
        <title>The genome of the social amoeba Dictyostelium discoideum.</title>
        <authorList>
            <consortium name="The Dictyostelium discoideum Sequencing Consortium"/>
            <person name="Eichinger L."/>
            <person name="Pachebat J.A."/>
            <person name="Glockner G."/>
            <person name="Rajandream M.A."/>
            <person name="Sucgang R."/>
            <person name="Berriman M."/>
            <person name="Song J."/>
            <person name="Olsen R."/>
            <person name="Szafranski K."/>
            <person name="Xu Q."/>
            <person name="Tunggal B."/>
            <person name="Kummerfeld S."/>
            <person name="Madera M."/>
            <person name="Konfortov B.A."/>
            <person name="Rivero F."/>
            <person name="Bankier A.T."/>
            <person name="Lehmann R."/>
            <person name="Hamlin N."/>
            <person name="Davies R."/>
            <person name="Gaudet P."/>
            <person name="Fey P."/>
            <person name="Pilcher K."/>
            <person name="Chen G."/>
            <person name="Saunders D."/>
            <person name="Sodergren E."/>
            <person name="Davis P."/>
            <person name="Kerhornou A."/>
            <person name="Nie X."/>
            <person name="Hall N."/>
            <person name="Anjard C."/>
            <person name="Hemphill L."/>
            <person name="Bason N."/>
            <person name="Farbrother P."/>
            <person name="Desany B."/>
            <person name="Just E."/>
            <person name="Morio T."/>
            <person name="Rost R."/>
            <person name="Churcher C."/>
            <person name="Cooper J."/>
            <person name="Haydock S."/>
            <person name="van Driessche N."/>
            <person name="Cronin A."/>
            <person name="Goodhead I."/>
            <person name="Muzny D."/>
            <person name="Mourier T."/>
            <person name="Pain A."/>
            <person name="Lu M."/>
            <person name="Harper D."/>
            <person name="Lindsay R."/>
            <person name="Hauser H."/>
            <person name="James K."/>
            <person name="Quiles M."/>
            <person name="Madan Babu M."/>
            <person name="Saito T."/>
            <person name="Buchrieser C."/>
            <person name="Wardroper A."/>
            <person name="Felder M."/>
            <person name="Thangavelu M."/>
            <person name="Johnson D."/>
            <person name="Knights A."/>
            <person name="Loulseged H."/>
            <person name="Mungall K."/>
            <person name="Oliver K."/>
            <person name="Price C."/>
            <person name="Quail M.A."/>
            <person name="Urushihara H."/>
            <person name="Hernandez J."/>
            <person name="Rabbinowitsch E."/>
            <person name="Steffen D."/>
            <person name="Sanders M."/>
            <person name="Ma J."/>
            <person name="Kohara Y."/>
            <person name="Sharp S."/>
            <person name="Simmonds M."/>
            <person name="Spiegler S."/>
            <person name="Tivey A."/>
            <person name="Sugano S."/>
            <person name="White B."/>
            <person name="Walker D."/>
            <person name="Woodward J."/>
            <person name="Winckler T."/>
            <person name="Tanaka Y."/>
            <person name="Shaulsky G."/>
            <person name="Schleicher M."/>
            <person name="Weinstock G."/>
            <person name="Rosenthal A."/>
            <person name="Cox E.C."/>
            <person name="Chisholm R.L."/>
            <person name="Gibbs R."/>
            <person name="Loomis W.F."/>
            <person name="Platzer M."/>
            <person name="Kay R.R."/>
            <person name="Williams J."/>
            <person name="Dear P.H."/>
            <person name="Noegel A.A."/>
            <person name="Barrell B."/>
            <person name="Kuspa A."/>
        </authorList>
    </citation>
    <scope>NUCLEOTIDE SEQUENCE [LARGE SCALE GENOMIC DNA]</scope>
    <source>
        <strain evidence="1 3">AX4</strain>
    </source>
</reference>
<proteinExistence type="predicted"/>
<name>Q556N1_DICDI</name>
<organism evidence="1 3">
    <name type="scientific">Dictyostelium discoideum</name>
    <name type="common">Social amoeba</name>
    <dbReference type="NCBI Taxonomy" id="44689"/>
    <lineage>
        <taxon>Eukaryota</taxon>
        <taxon>Amoebozoa</taxon>
        <taxon>Evosea</taxon>
        <taxon>Eumycetozoa</taxon>
        <taxon>Dictyostelia</taxon>
        <taxon>Dictyosteliales</taxon>
        <taxon>Dictyosteliaceae</taxon>
        <taxon>Dictyostelium</taxon>
    </lineage>
</organism>
<comment type="caution">
    <text evidence="1">The sequence shown here is derived from an EMBL/GenBank/DDBJ whole genome shotgun (WGS) entry which is preliminary data.</text>
</comment>
<reference evidence="1 3" key="1">
    <citation type="journal article" date="2002" name="Nature">
        <title>Sequence and analysis of chromosome 2 of Dictyostelium discoideum.</title>
        <authorList>
            <consortium name="Dictyostelium Genome Sequencing Consortium"/>
            <person name="Glockner G."/>
            <person name="Eichinger L."/>
            <person name="Szafranski K."/>
            <person name="Pachebat J.A."/>
            <person name="Bankier A.T."/>
            <person name="Dear P.H."/>
            <person name="Lehmann R."/>
            <person name="Baumgart C."/>
            <person name="Parra G."/>
            <person name="Abril J.F."/>
            <person name="Guigo R."/>
            <person name="Kumpf K."/>
            <person name="Tunggal B."/>
            <person name="Cox E."/>
            <person name="Quail M.A."/>
            <person name="Platzer M."/>
            <person name="Rosenthal A."/>
            <person name="Noegel A.A."/>
        </authorList>
    </citation>
    <scope>NUCLEOTIDE SEQUENCE [LARGE SCALE GENOMIC DNA]</scope>
    <source>
        <strain evidence="1 3">AX4</strain>
    </source>
</reference>
<dbReference type="VEuPathDB" id="AmoebaDB:DDB_G0272574"/>
<dbReference type="EMBL" id="AAFI02000009">
    <property type="protein sequence ID" value="EAL70924.1"/>
    <property type="molecule type" value="Genomic_DNA"/>
</dbReference>
<evidence type="ECO:0000313" key="2">
    <source>
        <dbReference type="EMBL" id="EAL70924.1"/>
    </source>
</evidence>
<reference evidence="1" key="3">
    <citation type="submission" date="2009-08" db="EMBL/GenBank/DDBJ databases">
        <authorList>
            <consortium name="The Dictyostelium discoideum Sequencing Consortium"/>
            <person name="Eichinger L."/>
            <person name="Pachebat J.A."/>
            <person name="Gloeckner G."/>
            <person name="Rajandream M.-A."/>
            <person name="Sucgang R."/>
            <person name="Song J."/>
            <person name="Cox E.C."/>
            <person name="Tunggal B."/>
            <person name="Szafranski K."/>
            <person name="Konfortov B.A."/>
            <person name="Farbrother P."/>
            <person name="Bankier A.T."/>
            <person name="Lehmann R."/>
            <person name="Hamlin N."/>
            <person name="Xu Q."/>
            <person name="Davies R."/>
            <person name="Gaudet P."/>
            <person name="Fey P."/>
            <person name="Pilcher K."/>
            <person name="Chen G."/>
            <person name="Saunders D."/>
            <person name="Sodergren E."/>
            <person name="Davis P."/>
            <person name="Nie X."/>
            <person name="Kerhornou A."/>
            <person name="Hemphill L."/>
            <person name="Bason N."/>
            <person name="Berriman M."/>
            <person name="Desany B."/>
            <person name="Churcher C."/>
            <person name="Cooper J."/>
            <person name="van Driessche N."/>
            <person name="Cronin A."/>
            <person name="Goodhead I."/>
            <person name="Muzny D."/>
            <person name="Hall N."/>
            <person name="Harper D."/>
            <person name="Lindsay R."/>
            <person name="Hauser H."/>
            <person name="James K."/>
            <person name="Quiles M."/>
            <person name="Buchrieser C."/>
            <person name="Wardroper A."/>
            <person name="Thangavelu M."/>
            <person name="Johnson D."/>
            <person name="Knights A."/>
            <person name="Loulseged H."/>
            <person name="Mungall K."/>
            <person name="Price C."/>
            <person name="Ma J."/>
            <person name="Quail M."/>
            <person name="Hernandez J."/>
            <person name="Rabbinowitsch E."/>
            <person name="Steffen D."/>
            <person name="Sanders M."/>
            <person name="Weinstock G."/>
            <person name="Sharp S."/>
            <person name="Just E."/>
            <person name="Shaulsky G."/>
            <person name="Simmonds M."/>
            <person name="Tivey A."/>
            <person name="White B."/>
            <person name="Walker D."/>
            <person name="Woodward J."/>
            <person name="Winckler T."/>
            <person name="Schleicher M."/>
            <person name="Rosenthal A."/>
            <person name="Rivero F."/>
            <person name="Chisholm R.L."/>
            <person name="Gibbs R."/>
            <person name="Loomis W.F."/>
            <person name="Platzer M."/>
            <person name="Kay R.R."/>
            <person name="Williams J."/>
            <person name="Dear P.H."/>
            <person name="Noegel A.A."/>
            <person name="Barrell B."/>
            <person name="Kuspa A."/>
        </authorList>
    </citation>
    <scope>NUCLEOTIDE SEQUENCE</scope>
    <source>
        <strain evidence="1">AX4</strain>
    </source>
</reference>
<dbReference type="KEGG" id="ddi:DDB_G0272574"/>
<dbReference type="GeneID" id="8619212"/>
<dbReference type="EMBL" id="AAFI02000011">
    <property type="protein sequence ID" value="EAL70399.1"/>
    <property type="molecule type" value="Genomic_DNA"/>
</dbReference>
<dbReference type="PaxDb" id="44689-DDB0168019"/>
<accession>Q556N1</accession>
<dbReference type="RefSeq" id="XP_644324.1">
    <property type="nucleotide sequence ID" value="XM_639232.1"/>
</dbReference>
<dbReference type="HOGENOM" id="CLU_2473657_0_0_1"/>
<dbReference type="RefSeq" id="XP_645090.1">
    <property type="nucleotide sequence ID" value="XM_639998.1"/>
</dbReference>
<protein>
    <submittedName>
        <fullName evidence="1">Uncharacterized protein</fullName>
    </submittedName>
</protein>